<accession>A0AAE9F2Y4</accession>
<sequence>MSGVPVVRQIENNEPSTSRIELLAVQQEIILVQARNLESEIQKTHEKDILKELLEINSHFEQLTTASNEICNQCLVNNGYPEIQYGVLGSVGTGISTMKTAKEDFERKKEDLRKKIISCDQADPQLKSKCSDHVTAMQRFLENDTINQVLKTLESAISNYDYRQISEIGKSLKDLQEEMKEYQVETLNLPMELSIPNHAWDRSYSFLWVYMALYQV</sequence>
<gene>
    <name evidence="2" type="ORF">L5515_006995</name>
</gene>
<proteinExistence type="predicted"/>
<keyword evidence="3" id="KW-1185">Reference proteome</keyword>
<evidence type="ECO:0000313" key="3">
    <source>
        <dbReference type="Proteomes" id="UP000829354"/>
    </source>
</evidence>
<evidence type="ECO:0000256" key="1">
    <source>
        <dbReference type="SAM" id="Coils"/>
    </source>
</evidence>
<dbReference type="EMBL" id="CP092624">
    <property type="protein sequence ID" value="UMM33571.1"/>
    <property type="molecule type" value="Genomic_DNA"/>
</dbReference>
<name>A0AAE9F2Y4_CAEBR</name>
<reference evidence="2 3" key="1">
    <citation type="submission" date="2022-04" db="EMBL/GenBank/DDBJ databases">
        <title>Chromosome-level reference genomes for two strains of Caenorhabditis briggsae: an improved platform for comparative genomics.</title>
        <authorList>
            <person name="Stevens L."/>
            <person name="Andersen E."/>
        </authorList>
    </citation>
    <scope>NUCLEOTIDE SEQUENCE [LARGE SCALE GENOMIC DNA]</scope>
    <source>
        <strain evidence="2">VX34</strain>
        <tissue evidence="2">Whole-organism</tissue>
    </source>
</reference>
<keyword evidence="1" id="KW-0175">Coiled coil</keyword>
<evidence type="ECO:0000313" key="2">
    <source>
        <dbReference type="EMBL" id="UMM33571.1"/>
    </source>
</evidence>
<feature type="coiled-coil region" evidence="1">
    <location>
        <begin position="95"/>
        <end position="122"/>
    </location>
</feature>
<dbReference type="Proteomes" id="UP000829354">
    <property type="component" value="Chromosome V"/>
</dbReference>
<organism evidence="2 3">
    <name type="scientific">Caenorhabditis briggsae</name>
    <dbReference type="NCBI Taxonomy" id="6238"/>
    <lineage>
        <taxon>Eukaryota</taxon>
        <taxon>Metazoa</taxon>
        <taxon>Ecdysozoa</taxon>
        <taxon>Nematoda</taxon>
        <taxon>Chromadorea</taxon>
        <taxon>Rhabditida</taxon>
        <taxon>Rhabditina</taxon>
        <taxon>Rhabditomorpha</taxon>
        <taxon>Rhabditoidea</taxon>
        <taxon>Rhabditidae</taxon>
        <taxon>Peloderinae</taxon>
        <taxon>Caenorhabditis</taxon>
    </lineage>
</organism>
<protein>
    <submittedName>
        <fullName evidence="2">Uncharacterized protein</fullName>
    </submittedName>
</protein>
<dbReference type="AlphaFoldDB" id="A0AAE9F2Y4"/>